<comment type="caution">
    <text evidence="5">The sequence shown here is derived from an EMBL/GenBank/DDBJ whole genome shotgun (WGS) entry which is preliminary data.</text>
</comment>
<keyword evidence="6" id="KW-1185">Reference proteome</keyword>
<dbReference type="PRINTS" id="PR00420">
    <property type="entry name" value="RNGMNOXGNASE"/>
</dbReference>
<dbReference type="PANTHER" id="PTHR43004:SF19">
    <property type="entry name" value="BINDING MONOOXYGENASE, PUTATIVE (JCVI)-RELATED"/>
    <property type="match status" value="1"/>
</dbReference>
<dbReference type="OrthoDB" id="4246007at2"/>
<gene>
    <name evidence="5" type="ORF">CLV43_11870</name>
</gene>
<dbReference type="Pfam" id="PF01494">
    <property type="entry name" value="FAD_binding_3"/>
    <property type="match status" value="1"/>
</dbReference>
<evidence type="ECO:0000313" key="6">
    <source>
        <dbReference type="Proteomes" id="UP000239494"/>
    </source>
</evidence>
<evidence type="ECO:0000256" key="2">
    <source>
        <dbReference type="ARBA" id="ARBA00022630"/>
    </source>
</evidence>
<dbReference type="Gene3D" id="3.50.50.60">
    <property type="entry name" value="FAD/NAD(P)-binding domain"/>
    <property type="match status" value="1"/>
</dbReference>
<dbReference type="GO" id="GO:0016709">
    <property type="term" value="F:oxidoreductase activity, acting on paired donors, with incorporation or reduction of molecular oxygen, NAD(P)H as one donor, and incorporation of one atom of oxygen"/>
    <property type="evidence" value="ECO:0007669"/>
    <property type="project" value="UniProtKB-ARBA"/>
</dbReference>
<dbReference type="Gene3D" id="3.30.9.10">
    <property type="entry name" value="D-Amino Acid Oxidase, subunit A, domain 2"/>
    <property type="match status" value="1"/>
</dbReference>
<evidence type="ECO:0000259" key="4">
    <source>
        <dbReference type="Pfam" id="PF01494"/>
    </source>
</evidence>
<protein>
    <submittedName>
        <fullName evidence="5">2-polyprenyl-6-methoxyphenol hydroxylase-like FAD-dependent oxidoreductase</fullName>
    </submittedName>
</protein>
<dbReference type="InterPro" id="IPR050641">
    <property type="entry name" value="RIFMO-like"/>
</dbReference>
<evidence type="ECO:0000313" key="5">
    <source>
        <dbReference type="EMBL" id="PRY34044.1"/>
    </source>
</evidence>
<feature type="domain" description="FAD-binding" evidence="4">
    <location>
        <begin position="3"/>
        <end position="362"/>
    </location>
</feature>
<dbReference type="EMBL" id="PVTF01000018">
    <property type="protein sequence ID" value="PRY34044.1"/>
    <property type="molecule type" value="Genomic_DNA"/>
</dbReference>
<dbReference type="Gene3D" id="3.40.30.120">
    <property type="match status" value="1"/>
</dbReference>
<evidence type="ECO:0000256" key="3">
    <source>
        <dbReference type="ARBA" id="ARBA00022827"/>
    </source>
</evidence>
<dbReference type="AlphaFoldDB" id="A0A2T0SKW8"/>
<dbReference type="Pfam" id="PF21274">
    <property type="entry name" value="Rng_hyd_C"/>
    <property type="match status" value="1"/>
</dbReference>
<organism evidence="5 6">
    <name type="scientific">Umezawaea tangerina</name>
    <dbReference type="NCBI Taxonomy" id="84725"/>
    <lineage>
        <taxon>Bacteria</taxon>
        <taxon>Bacillati</taxon>
        <taxon>Actinomycetota</taxon>
        <taxon>Actinomycetes</taxon>
        <taxon>Pseudonocardiales</taxon>
        <taxon>Pseudonocardiaceae</taxon>
        <taxon>Umezawaea</taxon>
    </lineage>
</organism>
<dbReference type="InterPro" id="IPR036188">
    <property type="entry name" value="FAD/NAD-bd_sf"/>
</dbReference>
<keyword evidence="3" id="KW-0274">FAD</keyword>
<evidence type="ECO:0000256" key="1">
    <source>
        <dbReference type="ARBA" id="ARBA00001974"/>
    </source>
</evidence>
<comment type="cofactor">
    <cofactor evidence="1">
        <name>FAD</name>
        <dbReference type="ChEBI" id="CHEBI:57692"/>
    </cofactor>
</comment>
<name>A0A2T0SKW8_9PSEU</name>
<keyword evidence="2" id="KW-0285">Flavoprotein</keyword>
<dbReference type="RefSeq" id="WP_106195541.1">
    <property type="nucleotide sequence ID" value="NZ_PVTF01000018.1"/>
</dbReference>
<dbReference type="InterPro" id="IPR002938">
    <property type="entry name" value="FAD-bd"/>
</dbReference>
<dbReference type="SUPFAM" id="SSF51905">
    <property type="entry name" value="FAD/NAD(P)-binding domain"/>
    <property type="match status" value="1"/>
</dbReference>
<dbReference type="Proteomes" id="UP000239494">
    <property type="component" value="Unassembled WGS sequence"/>
</dbReference>
<dbReference type="PANTHER" id="PTHR43004">
    <property type="entry name" value="TRK SYSTEM POTASSIUM UPTAKE PROTEIN"/>
    <property type="match status" value="1"/>
</dbReference>
<sequence length="549" mass="58066">MREVEVLVVGAGTVGLTTALFLARHGVGAVVVERHPGLSRHPRAFAVNGRSAELFREAGVESALVEASARLASSQGVLTVTTLAAADESSAVRVGVTADLRVEADRISPALLGTCPQNLIDPVLLAAARDQGATVHFGVELQSLRQDESGVVAELHDRSTGERQEVRAQYLVAADGAASTVRKLLEIPTTGPGELGGHMINVLFRADLAEVVGDLEFAMCTIENPESSGILIPVDNVDRWIFHIPYSTKDGTKPSDFPHDRCRELVVAAIGSSDVDVEVLGVLPWQSTAVTATRFSEGRVHLVGDAAHVVPPTGGFGLNTGLADAHNLAWKLAAVLSGQAGPALLDTYESERLPIALSTMDQAVLRGHHRELHWDLSPARAADRAAVGMEHLFVTAFGYQYRSTAVLDPRPTSPSTEHVEQVLDGSPGTRVPHVRLLKNGQAISTVDLSAGAFTLLTGPEGAAWATAAKTVATHSDLFIQTCVIGPTGDAQDPDATWPTTSGVGTHGALLTRPDGFVAWRTPTSSPTPEHTLSQVIDHLLHRQPQTTTT</sequence>
<reference evidence="5 6" key="1">
    <citation type="submission" date="2018-03" db="EMBL/GenBank/DDBJ databases">
        <title>Genomic Encyclopedia of Archaeal and Bacterial Type Strains, Phase II (KMG-II): from individual species to whole genera.</title>
        <authorList>
            <person name="Goeker M."/>
        </authorList>
    </citation>
    <scope>NUCLEOTIDE SEQUENCE [LARGE SCALE GENOMIC DNA]</scope>
    <source>
        <strain evidence="5 6">DSM 44720</strain>
    </source>
</reference>
<dbReference type="GO" id="GO:0071949">
    <property type="term" value="F:FAD binding"/>
    <property type="evidence" value="ECO:0007669"/>
    <property type="project" value="InterPro"/>
</dbReference>
<proteinExistence type="predicted"/>
<accession>A0A2T0SKW8</accession>